<reference evidence="8" key="1">
    <citation type="submission" date="2016-04" db="EMBL/GenBank/DDBJ databases">
        <authorList>
            <person name="Chen L."/>
            <person name="Zhuang W."/>
            <person name="Wang G."/>
        </authorList>
    </citation>
    <scope>NUCLEOTIDE SEQUENCE [LARGE SCALE GENOMIC DNA]</scope>
    <source>
        <strain evidence="8">208</strain>
    </source>
</reference>
<dbReference type="PANTHER" id="PTHR12815:SF47">
    <property type="entry name" value="TRANSLOCATION AND ASSEMBLY MODULE SUBUNIT TAMA"/>
    <property type="match status" value="1"/>
</dbReference>
<comment type="subcellular location">
    <subcellularLocation>
        <location evidence="1">Membrane</location>
    </subcellularLocation>
</comment>
<dbReference type="EMBL" id="LWBP01000089">
    <property type="protein sequence ID" value="OQP64567.1"/>
    <property type="molecule type" value="Genomic_DNA"/>
</dbReference>
<evidence type="ECO:0000256" key="5">
    <source>
        <dbReference type="ARBA" id="ARBA00023237"/>
    </source>
</evidence>
<dbReference type="PANTHER" id="PTHR12815">
    <property type="entry name" value="SORTING AND ASSEMBLY MACHINERY SAMM50 PROTEIN FAMILY MEMBER"/>
    <property type="match status" value="1"/>
</dbReference>
<dbReference type="Proteomes" id="UP000192276">
    <property type="component" value="Unassembled WGS sequence"/>
</dbReference>
<protein>
    <recommendedName>
        <fullName evidence="6">Bacterial surface antigen (D15) domain-containing protein</fullName>
    </recommendedName>
</protein>
<dbReference type="InterPro" id="IPR039910">
    <property type="entry name" value="D15-like"/>
</dbReference>
<accession>A0A1V9G1Y1</accession>
<evidence type="ECO:0000313" key="7">
    <source>
        <dbReference type="EMBL" id="OQP64567.1"/>
    </source>
</evidence>
<evidence type="ECO:0000256" key="3">
    <source>
        <dbReference type="ARBA" id="ARBA00022729"/>
    </source>
</evidence>
<dbReference type="GO" id="GO:0019867">
    <property type="term" value="C:outer membrane"/>
    <property type="evidence" value="ECO:0007669"/>
    <property type="project" value="InterPro"/>
</dbReference>
<keyword evidence="8" id="KW-1185">Reference proteome</keyword>
<dbReference type="AlphaFoldDB" id="A0A1V9G1Y1"/>
<dbReference type="STRING" id="550983.A4R26_16085"/>
<proteinExistence type="predicted"/>
<keyword evidence="4" id="KW-0472">Membrane</keyword>
<evidence type="ECO:0000313" key="8">
    <source>
        <dbReference type="Proteomes" id="UP000192276"/>
    </source>
</evidence>
<keyword evidence="2" id="KW-0812">Transmembrane</keyword>
<dbReference type="Pfam" id="PF01103">
    <property type="entry name" value="Omp85"/>
    <property type="match status" value="1"/>
</dbReference>
<dbReference type="InterPro" id="IPR000184">
    <property type="entry name" value="Bac_surfAg_D15"/>
</dbReference>
<evidence type="ECO:0000256" key="1">
    <source>
        <dbReference type="ARBA" id="ARBA00004370"/>
    </source>
</evidence>
<keyword evidence="3" id="KW-0732">Signal</keyword>
<feature type="domain" description="Bacterial surface antigen (D15)" evidence="6">
    <location>
        <begin position="547"/>
        <end position="756"/>
    </location>
</feature>
<keyword evidence="5" id="KW-0998">Cell outer membrane</keyword>
<evidence type="ECO:0000259" key="6">
    <source>
        <dbReference type="Pfam" id="PF01103"/>
    </source>
</evidence>
<comment type="caution">
    <text evidence="7">The sequence shown here is derived from an EMBL/GenBank/DDBJ whole genome shotgun (WGS) entry which is preliminary data.</text>
</comment>
<sequence length="756" mass="87133">MQPGKPFVYKTTIDIKGDVPDKLQLQERLQNQLDDSLKTRVITYAGVVRVLYKPPVFDSVNIGRSEIFMTSLLHSLGYFHPEITDTFHITTVNKRKGKQERVHINFKVTPGKVLRLDSIGYAFRDPELQRLATRQQDRSALKKAEPYSLQKISDELDRLLVVFRNNGYFKLNKEDIYAEVDTVVAALIDPTLDPFEQFRLLDSLRKKRENPTINVVFKQHPVKDSSRLKKYYIGKVQVYPDASYEEFDSTIHDTAHIKGYEIIYNSPRFKLPFIANNVALRPGALYNQRRYYRTSNIFTSLGAWQNVDIEMRERKDSTTPILDARIRLYPNPKQNLNIAFETSRNVSDILATGQLFGIGLNGRLLNRNAYREAIQTVTSARFGIELGTNIIQTLQANVAHTINFPKFISPIRIKTDSLIAPRTLLNLNASYTDRLLLFKSRSFNTSWGYEWVKGRRRQDQDQVGQRWRKTWQYIPLNYEYTDVIKTDSLRKLEDRISSYKFAFNNGLIISQVLSLSTGVEKDNKLTLLRGRVEESGALFGLIKRLDLGSLARFVKIDGEFKHYIDHPHSSWAFRAFAGYGLVYGKKDTAGHIVNENNLPFFKAFFAGGPYSMRAWPIRRLGPGSSNLYDKPDTSGIERFGNMQIELNAEYRFNITTIAGIKVNSALFVDIGNIWSTEFDPKTNQKVPEASFKFSRLYKDLAIGAGSSLRFDFDFFLIRLDWAYRLKDPLYAHENDGWFNDIRILNGQFQLGIGYPF</sequence>
<name>A0A1V9G1Y1_9BACT</name>
<evidence type="ECO:0000256" key="2">
    <source>
        <dbReference type="ARBA" id="ARBA00022692"/>
    </source>
</evidence>
<organism evidence="7 8">
    <name type="scientific">Niastella populi</name>
    <dbReference type="NCBI Taxonomy" id="550983"/>
    <lineage>
        <taxon>Bacteria</taxon>
        <taxon>Pseudomonadati</taxon>
        <taxon>Bacteroidota</taxon>
        <taxon>Chitinophagia</taxon>
        <taxon>Chitinophagales</taxon>
        <taxon>Chitinophagaceae</taxon>
        <taxon>Niastella</taxon>
    </lineage>
</organism>
<gene>
    <name evidence="7" type="ORF">A4R26_16085</name>
</gene>
<dbReference type="Gene3D" id="2.40.160.50">
    <property type="entry name" value="membrane protein fhac: a member of the omp85/tpsb transporter family"/>
    <property type="match status" value="1"/>
</dbReference>
<evidence type="ECO:0000256" key="4">
    <source>
        <dbReference type="ARBA" id="ARBA00023136"/>
    </source>
</evidence>